<accession>A0A8X6SRT5</accession>
<keyword evidence="2" id="KW-1185">Reference proteome</keyword>
<evidence type="ECO:0000313" key="1">
    <source>
        <dbReference type="EMBL" id="GFY11823.1"/>
    </source>
</evidence>
<dbReference type="AlphaFoldDB" id="A0A8X6SRT5"/>
<organism evidence="1 2">
    <name type="scientific">Trichonephila clavipes</name>
    <name type="common">Golden silk orbweaver</name>
    <name type="synonym">Nephila clavipes</name>
    <dbReference type="NCBI Taxonomy" id="2585209"/>
    <lineage>
        <taxon>Eukaryota</taxon>
        <taxon>Metazoa</taxon>
        <taxon>Ecdysozoa</taxon>
        <taxon>Arthropoda</taxon>
        <taxon>Chelicerata</taxon>
        <taxon>Arachnida</taxon>
        <taxon>Araneae</taxon>
        <taxon>Araneomorphae</taxon>
        <taxon>Entelegynae</taxon>
        <taxon>Araneoidea</taxon>
        <taxon>Nephilidae</taxon>
        <taxon>Trichonephila</taxon>
    </lineage>
</organism>
<reference evidence="1" key="1">
    <citation type="submission" date="2020-08" db="EMBL/GenBank/DDBJ databases">
        <title>Multicomponent nature underlies the extraordinary mechanical properties of spider dragline silk.</title>
        <authorList>
            <person name="Kono N."/>
            <person name="Nakamura H."/>
            <person name="Mori M."/>
            <person name="Yoshida Y."/>
            <person name="Ohtoshi R."/>
            <person name="Malay A.D."/>
            <person name="Moran D.A.P."/>
            <person name="Tomita M."/>
            <person name="Numata K."/>
            <person name="Arakawa K."/>
        </authorList>
    </citation>
    <scope>NUCLEOTIDE SEQUENCE</scope>
</reference>
<dbReference type="EMBL" id="BMAU01021308">
    <property type="protein sequence ID" value="GFY11823.1"/>
    <property type="molecule type" value="Genomic_DNA"/>
</dbReference>
<comment type="caution">
    <text evidence="1">The sequence shown here is derived from an EMBL/GenBank/DDBJ whole genome shotgun (WGS) entry which is preliminary data.</text>
</comment>
<proteinExistence type="predicted"/>
<dbReference type="Proteomes" id="UP000887159">
    <property type="component" value="Unassembled WGS sequence"/>
</dbReference>
<gene>
    <name evidence="1" type="ORF">TNCV_1530151</name>
</gene>
<sequence>MKPTIPELSCPGHLSSKVARLRTGYFKGMKISSDNSRSCTICRNDPHSQLTPHYIFDCKAILASLLKFDASPQDILYSPQAPDRVSLVIGAFGPI</sequence>
<protein>
    <submittedName>
        <fullName evidence="1">Uncharacterized protein</fullName>
    </submittedName>
</protein>
<name>A0A8X6SRT5_TRICX</name>
<evidence type="ECO:0000313" key="2">
    <source>
        <dbReference type="Proteomes" id="UP000887159"/>
    </source>
</evidence>